<feature type="coiled-coil region" evidence="1">
    <location>
        <begin position="1356"/>
        <end position="1383"/>
    </location>
</feature>
<reference evidence="4 5" key="1">
    <citation type="submission" date="2016-05" db="EMBL/GenBank/DDBJ databases">
        <title>Microbial solvent formation.</title>
        <authorList>
            <person name="Poehlein A."/>
            <person name="Montoya Solano J.D."/>
            <person name="Flitsch S."/>
            <person name="Krabben P."/>
            <person name="Duerre P."/>
            <person name="Daniel R."/>
        </authorList>
    </citation>
    <scope>NUCLEOTIDE SEQUENCE [LARGE SCALE GENOMIC DNA]</scope>
    <source>
        <strain evidence="4 5">DSM 2619</strain>
    </source>
</reference>
<dbReference type="GO" id="GO:0005737">
    <property type="term" value="C:cytoplasm"/>
    <property type="evidence" value="ECO:0007669"/>
    <property type="project" value="TreeGrafter"/>
</dbReference>
<feature type="region of interest" description="Disordered" evidence="2">
    <location>
        <begin position="1398"/>
        <end position="1421"/>
    </location>
</feature>
<feature type="coiled-coil region" evidence="1">
    <location>
        <begin position="1721"/>
        <end position="1777"/>
    </location>
</feature>
<evidence type="ECO:0000313" key="5">
    <source>
        <dbReference type="Proteomes" id="UP000190890"/>
    </source>
</evidence>
<sequence>MSENKQSILIGIRFDDINKVKSNLQKQLDGIKGISAKIDTASLDVSKIQSSIQTQLNSMNFIIKMGKVDVSGIDTVINKTKQATQEAQQYKNVMGKSLNIGDGAKAFDDLQRRANEIRNTVDSLAKISFNTTKNGGVKDATITYTDNMGKLVTETMKWKQVMNEAEGVVKNVFTTTNVKVSDNVQQLGKLEAKIESIKTKMQSKLSTANAMGIDPALITQLQTQLNNISVSTPINKINQLQTQINALGNNGSTNINKLQGAINTLSNRVNNIKATKMDIINSNDITELQKAEAHIINLKQLLSQVKSGKIIDGKVISAEVSTARNSVNQLSSAINNVKANASSLGTIFKSVFSYAIGGGVIFAGLNQLRQGLKDIKNIDDSLRDLKRVSSDVADTTLNNFVGKANEMGISLGRTTEDAITATATFKQLGYSFKEASEYMAKNSLILSNVGDMSASDSASSLVSILKGFKLEAKDTTKVVDILNETGNRFALTTKDLTEGLRIGGASLALANNDLAQSTALIATGTEVLRDSNMVANGLKTISMRIRGVKDEEGELVPTMREDLKSIADIDIKNVNGGFKSTYEIVKSLGEKWSTFSDIQKANLSEEIAGKNRANVFAGLMQNYQQLDKVYQMVGQSAGSAQKEQESYINGISGKLNTFKETVKATWINLTDTNGIKSLLTGTTNVVGGLNDIIKTFGAMPTVIMSVVGAMTIFNTKFRESMTIYQPSFLTNLTGGLNNLKATWAGVSKTATENIRTTKQNITYMNQMGMNANSAKVQLAGYQVQLGLANMAQKACAVSAMALQMAFSMGLSLAISFAISKVMELVNAQENLKKSNEEAISSYKTEKEAITSATNLLKEKKDLENQINSTNEGTKENKDLKEKLLEVERQLATALPNSTTQYDAQGKAIATSNKQIEEQIKLKKQAMLNDTLKQLDDNNSGMSSISWSPMDIIGKGTNMGYGATTLESIDETIEKYKQLKEEAKKASEEATTSFGKNSALEDLQRYSKMLDEAMSKDSQYKILIMNAIDAGKSTSELAERFGVSEDAIKRYSKSIEDNTGTQKENSNESEKVADKTKIVATAMKELNSGTDISKESLEALQKAYPTMGISAENAKDSVQKLNDEISKNTADEHAKDIQKATEAYAKATQEISKCNGFIDRLNKSQAMTPAIASAISKAYPEIGDNINKVATAQEFLNKKIKEEQLAQASAYEVMEGDSEQFYQNKIASNQEYQNAYKNLLSAFVSDGQKADDIDFGNYRTLNELKQGTQHQFGVAIENWLVSFVGESAKGYATDFDNFRSTAEQKASVLNKLNQEIKKINSNLAGAEALKEGIAERHKFDFLGTGDPRVKGFDDDVLKQVDSNVDKWKAKANELNGAIQEVDTKFNEFGASMKGFSGGGLGGTSDFSGTGGSDKKGKEKKDYTQEINDLKSDITPNRYLDLENAIKGYDSELEVNKSLQESLEKGSKEYRDSQLEQIELEKQKQIAVGKLNDEQKKESEEMKTRLASMSFQFDANGKLINSQQRLLEMQESINAESGDSEEAKKKKESDIKWLKDLQKYTEDYTNLVDEKIPKATADWNKLGNEIQSTTNEMEKADEDALKKLRDDLVNGLKKQREKEKEDKLEKLDDEYDKKKEKIQKEYDTEKKRLQDEKEAEQESYEKRIKALEKQISDLDEAKEDKAGKLKLLQAEFEDWGKDNSSYALKNKNDLAKEIKDLQIDIQKDALNKQKDSLTEQKENSSKHFEDEIKETDDYYKKELDNAQKHYDSMKKRKEKHYKEDLDEKQLYADADLMITEKNSDAMLKVLNDSSESYKEVGSLCGENFKEAFLKEIEEALDGLQDITGIKAKKSSSSSSKSKEVKVGDSVKVSNGSGEVIDNLQNGTAMSSSGSWGQYSGDKLKTVGYNNGYFKVANSDGNVVGWARRDDIAKFETGGRTPDNLPSEGKQAILHGGEKILNKQETEDWSNAVKEINNLPEMNSKFDKIYEWIKNNDGIMTQLSSTFADLGRWNISPKVTSMDLNSLSNRIVNNNNNSTGGDTSNVKFENHFSFTGGYTEKSGNDIMQLFSSQLENLGGNKRRG</sequence>
<keyword evidence="5" id="KW-1185">Reference proteome</keyword>
<dbReference type="OrthoDB" id="2476793at2"/>
<gene>
    <name evidence="4" type="ORF">CLPUN_05160</name>
</gene>
<evidence type="ECO:0000256" key="1">
    <source>
        <dbReference type="SAM" id="Coils"/>
    </source>
</evidence>
<dbReference type="GO" id="GO:0051015">
    <property type="term" value="F:actin filament binding"/>
    <property type="evidence" value="ECO:0007669"/>
    <property type="project" value="TreeGrafter"/>
</dbReference>
<feature type="coiled-coil region" evidence="1">
    <location>
        <begin position="1301"/>
        <end position="1328"/>
    </location>
</feature>
<dbReference type="PANTHER" id="PTHR45615:SF40">
    <property type="entry name" value="MYOSIN HEAVY CHAIN, NON-MUSCLE"/>
    <property type="match status" value="1"/>
</dbReference>
<dbReference type="Pfam" id="PF10145">
    <property type="entry name" value="PhageMin_Tail"/>
    <property type="match status" value="1"/>
</dbReference>
<proteinExistence type="predicted"/>
<feature type="compositionally biased region" description="Basic and acidic residues" evidence="2">
    <location>
        <begin position="1411"/>
        <end position="1421"/>
    </location>
</feature>
<feature type="region of interest" description="Disordered" evidence="2">
    <location>
        <begin position="1633"/>
        <end position="1658"/>
    </location>
</feature>
<evidence type="ECO:0000256" key="2">
    <source>
        <dbReference type="SAM" id="MobiDB-lite"/>
    </source>
</evidence>
<accession>A0A1S8TWW5</accession>
<evidence type="ECO:0000313" key="4">
    <source>
        <dbReference type="EMBL" id="OOM82119.1"/>
    </source>
</evidence>
<comment type="caution">
    <text evidence="4">The sequence shown here is derived from an EMBL/GenBank/DDBJ whole genome shotgun (WGS) entry which is preliminary data.</text>
</comment>
<dbReference type="EMBL" id="LZZM01000031">
    <property type="protein sequence ID" value="OOM82119.1"/>
    <property type="molecule type" value="Genomic_DNA"/>
</dbReference>
<name>A0A1S8TWW5_9CLOT</name>
<feature type="coiled-coil region" evidence="1">
    <location>
        <begin position="965"/>
        <end position="1015"/>
    </location>
</feature>
<keyword evidence="1" id="KW-0175">Coiled coil</keyword>
<dbReference type="NCBIfam" id="TIGR01760">
    <property type="entry name" value="tape_meas_TP901"/>
    <property type="match status" value="1"/>
</dbReference>
<evidence type="ECO:0000259" key="3">
    <source>
        <dbReference type="Pfam" id="PF10145"/>
    </source>
</evidence>
<feature type="coiled-coil region" evidence="1">
    <location>
        <begin position="845"/>
        <end position="889"/>
    </location>
</feature>
<feature type="coiled-coil region" evidence="1">
    <location>
        <begin position="1110"/>
        <end position="1149"/>
    </location>
</feature>
<feature type="compositionally biased region" description="Basic and acidic residues" evidence="2">
    <location>
        <begin position="1633"/>
        <end position="1650"/>
    </location>
</feature>
<dbReference type="STRING" id="29367.CLPUN_05160"/>
<dbReference type="PANTHER" id="PTHR45615">
    <property type="entry name" value="MYOSIN HEAVY CHAIN, NON-MUSCLE"/>
    <property type="match status" value="1"/>
</dbReference>
<feature type="domain" description="Phage tail tape measure protein" evidence="3">
    <location>
        <begin position="403"/>
        <end position="609"/>
    </location>
</feature>
<feature type="region of interest" description="Disordered" evidence="2">
    <location>
        <begin position="1609"/>
        <end position="1628"/>
    </location>
</feature>
<dbReference type="GO" id="GO:0000146">
    <property type="term" value="F:microfilament motor activity"/>
    <property type="evidence" value="ECO:0007669"/>
    <property type="project" value="TreeGrafter"/>
</dbReference>
<dbReference type="Proteomes" id="UP000190890">
    <property type="component" value="Unassembled WGS sequence"/>
</dbReference>
<protein>
    <submittedName>
        <fullName evidence="4">Phage-related minor tail protein</fullName>
    </submittedName>
</protein>
<dbReference type="GO" id="GO:0032982">
    <property type="term" value="C:myosin filament"/>
    <property type="evidence" value="ECO:0007669"/>
    <property type="project" value="TreeGrafter"/>
</dbReference>
<dbReference type="InterPro" id="IPR010090">
    <property type="entry name" value="Phage_tape_meas"/>
</dbReference>
<dbReference type="GO" id="GO:0016460">
    <property type="term" value="C:myosin II complex"/>
    <property type="evidence" value="ECO:0007669"/>
    <property type="project" value="TreeGrafter"/>
</dbReference>
<dbReference type="RefSeq" id="WP_077845816.1">
    <property type="nucleotide sequence ID" value="NZ_LZZM01000031.1"/>
</dbReference>
<organism evidence="4 5">
    <name type="scientific">Clostridium puniceum</name>
    <dbReference type="NCBI Taxonomy" id="29367"/>
    <lineage>
        <taxon>Bacteria</taxon>
        <taxon>Bacillati</taxon>
        <taxon>Bacillota</taxon>
        <taxon>Clostridia</taxon>
        <taxon>Eubacteriales</taxon>
        <taxon>Clostridiaceae</taxon>
        <taxon>Clostridium</taxon>
    </lineage>
</organism>